<proteinExistence type="predicted"/>
<keyword evidence="3" id="KW-1185">Reference proteome</keyword>
<dbReference type="EMBL" id="KE721500">
    <property type="protein sequence ID" value="ERF68666.1"/>
    <property type="molecule type" value="Genomic_DNA"/>
</dbReference>
<feature type="compositionally biased region" description="Basic residues" evidence="1">
    <location>
        <begin position="164"/>
        <end position="175"/>
    </location>
</feature>
<dbReference type="AlphaFoldDB" id="U1GAH2"/>
<sequence length="197" mass="23797">MNDTSFDPILLSAALIDPSPRWTPDPEEMEQRWKEKAWEAYNNLIQEGGIPSREVHTEPIWKVNLTDGGEYSFHLDEQGTDYLIEPALLSSFHWKHERTWFEEELEDWRQFCKRNRRQRRLEYLNYQEQRIQTLRGSVVDYEFKLSEARLELHMRSIRLARTQKKVGKGLKRKKVPSSERGHPRRSDRIQQQIKYRK</sequence>
<organism evidence="2 3">
    <name type="scientific">Endocarpon pusillum (strain Z07020 / HMAS-L-300199)</name>
    <name type="common">Lichen-forming fungus</name>
    <dbReference type="NCBI Taxonomy" id="1263415"/>
    <lineage>
        <taxon>Eukaryota</taxon>
        <taxon>Fungi</taxon>
        <taxon>Dikarya</taxon>
        <taxon>Ascomycota</taxon>
        <taxon>Pezizomycotina</taxon>
        <taxon>Eurotiomycetes</taxon>
        <taxon>Chaetothyriomycetidae</taxon>
        <taxon>Verrucariales</taxon>
        <taxon>Verrucariaceae</taxon>
        <taxon>Endocarpon</taxon>
    </lineage>
</organism>
<name>U1GAH2_ENDPU</name>
<dbReference type="Proteomes" id="UP000019373">
    <property type="component" value="Unassembled WGS sequence"/>
</dbReference>
<accession>U1GAH2</accession>
<evidence type="ECO:0000256" key="1">
    <source>
        <dbReference type="SAM" id="MobiDB-lite"/>
    </source>
</evidence>
<gene>
    <name evidence="2" type="ORF">EPUS_05727</name>
</gene>
<protein>
    <submittedName>
        <fullName evidence="2">Uncharacterized protein</fullName>
    </submittedName>
</protein>
<dbReference type="HOGENOM" id="CLU_1384162_0_0_1"/>
<feature type="compositionally biased region" description="Basic and acidic residues" evidence="1">
    <location>
        <begin position="176"/>
        <end position="188"/>
    </location>
</feature>
<dbReference type="RefSeq" id="XP_007805650.1">
    <property type="nucleotide sequence ID" value="XM_007807459.1"/>
</dbReference>
<feature type="region of interest" description="Disordered" evidence="1">
    <location>
        <begin position="164"/>
        <end position="197"/>
    </location>
</feature>
<dbReference type="GeneID" id="19240675"/>
<reference evidence="3" key="1">
    <citation type="journal article" date="2014" name="BMC Genomics">
        <title>Genome characteristics reveal the impact of lichenization on lichen-forming fungus Endocarpon pusillum Hedwig (Verrucariales, Ascomycota).</title>
        <authorList>
            <person name="Wang Y.-Y."/>
            <person name="Liu B."/>
            <person name="Zhang X.-Y."/>
            <person name="Zhou Q.-M."/>
            <person name="Zhang T."/>
            <person name="Li H."/>
            <person name="Yu Y.-F."/>
            <person name="Zhang X.-L."/>
            <person name="Hao X.-Y."/>
            <person name="Wang M."/>
            <person name="Wang L."/>
            <person name="Wei J.-C."/>
        </authorList>
    </citation>
    <scope>NUCLEOTIDE SEQUENCE [LARGE SCALE GENOMIC DNA]</scope>
    <source>
        <strain evidence="3">Z07020 / HMAS-L-300199</strain>
    </source>
</reference>
<evidence type="ECO:0000313" key="2">
    <source>
        <dbReference type="EMBL" id="ERF68666.1"/>
    </source>
</evidence>
<evidence type="ECO:0000313" key="3">
    <source>
        <dbReference type="Proteomes" id="UP000019373"/>
    </source>
</evidence>